<reference evidence="2" key="1">
    <citation type="journal article" date="2015" name="Nature">
        <title>Complex archaea that bridge the gap between prokaryotes and eukaryotes.</title>
        <authorList>
            <person name="Spang A."/>
            <person name="Saw J.H."/>
            <person name="Jorgensen S.L."/>
            <person name="Zaremba-Niedzwiedzka K."/>
            <person name="Martijn J."/>
            <person name="Lind A.E."/>
            <person name="van Eijk R."/>
            <person name="Schleper C."/>
            <person name="Guy L."/>
            <person name="Ettema T.J."/>
        </authorList>
    </citation>
    <scope>NUCLEOTIDE SEQUENCE</scope>
</reference>
<evidence type="ECO:0000313" key="2">
    <source>
        <dbReference type="EMBL" id="KKL91899.1"/>
    </source>
</evidence>
<keyword evidence="1" id="KW-0175">Coiled coil</keyword>
<protein>
    <submittedName>
        <fullName evidence="2">Uncharacterized protein</fullName>
    </submittedName>
</protein>
<name>A0A0F9FZQ0_9ZZZZ</name>
<evidence type="ECO:0000256" key="1">
    <source>
        <dbReference type="SAM" id="Coils"/>
    </source>
</evidence>
<dbReference type="EMBL" id="LAZR01019612">
    <property type="protein sequence ID" value="KKL91899.1"/>
    <property type="molecule type" value="Genomic_DNA"/>
</dbReference>
<comment type="caution">
    <text evidence="2">The sequence shown here is derived from an EMBL/GenBank/DDBJ whole genome shotgun (WGS) entry which is preliminary data.</text>
</comment>
<gene>
    <name evidence="2" type="ORF">LCGC14_1890060</name>
</gene>
<organism evidence="2">
    <name type="scientific">marine sediment metagenome</name>
    <dbReference type="NCBI Taxonomy" id="412755"/>
    <lineage>
        <taxon>unclassified sequences</taxon>
        <taxon>metagenomes</taxon>
        <taxon>ecological metagenomes</taxon>
    </lineage>
</organism>
<accession>A0A0F9FZQ0</accession>
<proteinExistence type="predicted"/>
<dbReference type="AlphaFoldDB" id="A0A0F9FZQ0"/>
<feature type="non-terminal residue" evidence="2">
    <location>
        <position position="1"/>
    </location>
</feature>
<sequence length="437" mass="47894">LVEAWDDIDGTITAATSIGTVRSGGEILVDLSGQTVGVESANDRSIFGPIPEPNVPSLEPVKASLRGLYRQLLLGQEGMLAIKGGLVLQKDAMAADLRQRLTVSIGDVRAVKSFFENIGYQIAHEIEAAESAMRQAIQSNREAQTNAEKLIEAGWTRAVATAEALKHAAEVKLAMVASEFTLAQQAAANAATEIQLGATLGRAAIMAQLNEVVVERDAQWKQNVAPPANVSLLDQVDRFFAGWASGLTFGGSDYLRSWMYGEIATRNHQGTSYWVGMGVGVVHSFLLGYGAAGRTIQGAVWANRALHAARIYVMVGNMYGMATSTYHLYNGTFEWYHAAGFVPMGGFLANPAKPFMRMLFTRNPWDKWVHGGRWTRVFPKHFANIDEMSKFFAQKIITKTPKLPVLFPEAVIKTDMRCWTCLSAAIHGFFRGWFPFI</sequence>
<feature type="coiled-coil region" evidence="1">
    <location>
        <begin position="126"/>
        <end position="153"/>
    </location>
</feature>